<accession>A0A0M1P1X5</accession>
<dbReference type="Gene3D" id="2.50.20.20">
    <property type="match status" value="1"/>
</dbReference>
<dbReference type="InterPro" id="IPR046720">
    <property type="entry name" value="DUF6612"/>
</dbReference>
<protein>
    <recommendedName>
        <fullName evidence="5">Lipoprotein</fullName>
    </recommendedName>
</protein>
<dbReference type="AlphaFoldDB" id="A0A0M1P1X5"/>
<reference evidence="4" key="1">
    <citation type="submission" date="2015-08" db="EMBL/GenBank/DDBJ databases">
        <title>Genome sequencing project for genomic taxonomy and phylogenomics of Bacillus-like bacteria.</title>
        <authorList>
            <person name="Liu B."/>
            <person name="Wang J."/>
            <person name="Zhu Y."/>
            <person name="Liu G."/>
            <person name="Chen Q."/>
            <person name="Chen Z."/>
            <person name="Lan J."/>
            <person name="Che J."/>
            <person name="Ge C."/>
            <person name="Shi H."/>
            <person name="Pan Z."/>
            <person name="Liu X."/>
        </authorList>
    </citation>
    <scope>NUCLEOTIDE SEQUENCE [LARGE SCALE GENOMIC DNA]</scope>
    <source>
        <strain evidence="4">FJAT-22460</strain>
    </source>
</reference>
<dbReference type="OrthoDB" id="1957331at2"/>
<dbReference type="PATRIC" id="fig|1705565.3.peg.2317"/>
<evidence type="ECO:0000313" key="3">
    <source>
        <dbReference type="EMBL" id="KOR88079.1"/>
    </source>
</evidence>
<feature type="region of interest" description="Disordered" evidence="1">
    <location>
        <begin position="23"/>
        <end position="55"/>
    </location>
</feature>
<dbReference type="RefSeq" id="WP_054401170.1">
    <property type="nucleotide sequence ID" value="NZ_LIUT01000001.1"/>
</dbReference>
<dbReference type="PROSITE" id="PS51257">
    <property type="entry name" value="PROKAR_LIPOPROTEIN"/>
    <property type="match status" value="1"/>
</dbReference>
<evidence type="ECO:0008006" key="5">
    <source>
        <dbReference type="Google" id="ProtNLM"/>
    </source>
</evidence>
<keyword evidence="4" id="KW-1185">Reference proteome</keyword>
<dbReference type="Pfam" id="PF20316">
    <property type="entry name" value="DUF6612"/>
    <property type="match status" value="1"/>
</dbReference>
<evidence type="ECO:0000256" key="1">
    <source>
        <dbReference type="SAM" id="MobiDB-lite"/>
    </source>
</evidence>
<gene>
    <name evidence="3" type="ORF">AM231_02270</name>
</gene>
<dbReference type="Proteomes" id="UP000036932">
    <property type="component" value="Unassembled WGS sequence"/>
</dbReference>
<dbReference type="EMBL" id="LIUT01000001">
    <property type="protein sequence ID" value="KOR88079.1"/>
    <property type="molecule type" value="Genomic_DNA"/>
</dbReference>
<feature type="chain" id="PRO_5038925263" description="Lipoprotein" evidence="2">
    <location>
        <begin position="22"/>
        <end position="291"/>
    </location>
</feature>
<feature type="signal peptide" evidence="2">
    <location>
        <begin position="1"/>
        <end position="21"/>
    </location>
</feature>
<evidence type="ECO:0000313" key="4">
    <source>
        <dbReference type="Proteomes" id="UP000036932"/>
    </source>
</evidence>
<name>A0A0M1P1X5_9BACL</name>
<evidence type="ECO:0000256" key="2">
    <source>
        <dbReference type="SAM" id="SignalP"/>
    </source>
</evidence>
<sequence length="291" mass="32340">MKKWTAVLLGAILIMSLAACGKDDKAAGDATPPPTEQGTTTTEETPPAEEAPKEDALPTAEELLQKSAEASQNLKSFAMKGDIKQHIVVEGEEKQEQNVNIVLDSQITLDPVEMMQDFVMDSPDGKVAMKQYITEDGIYMQMDDQWMKVPQESEQEIRDGLDTDSASPEQQVEQFKSIAKDFKVAEEGDIYVLTADVSGDSLKELAKSMMNQANDPQMEAMMDQMELKNIHIVYGVQKDTYLPSTTDLDMTMVMDAEGEKVTLDMKMKSSYSKHNEIDKIEVPKEALNANQ</sequence>
<keyword evidence="2" id="KW-0732">Signal</keyword>
<proteinExistence type="predicted"/>
<comment type="caution">
    <text evidence="3">The sequence shown here is derived from an EMBL/GenBank/DDBJ whole genome shotgun (WGS) entry which is preliminary data.</text>
</comment>
<feature type="compositionally biased region" description="Low complexity" evidence="1">
    <location>
        <begin position="36"/>
        <end position="45"/>
    </location>
</feature>
<organism evidence="3 4">
    <name type="scientific">Paenibacillus solani</name>
    <dbReference type="NCBI Taxonomy" id="1705565"/>
    <lineage>
        <taxon>Bacteria</taxon>
        <taxon>Bacillati</taxon>
        <taxon>Bacillota</taxon>
        <taxon>Bacilli</taxon>
        <taxon>Bacillales</taxon>
        <taxon>Paenibacillaceae</taxon>
        <taxon>Paenibacillus</taxon>
    </lineage>
</organism>